<feature type="compositionally biased region" description="Low complexity" evidence="1">
    <location>
        <begin position="114"/>
        <end position="126"/>
    </location>
</feature>
<protein>
    <submittedName>
        <fullName evidence="2">Uncharacterized protein</fullName>
    </submittedName>
</protein>
<dbReference type="EMBL" id="JAXQNO010000024">
    <property type="protein sequence ID" value="KAK4762523.1"/>
    <property type="molecule type" value="Genomic_DNA"/>
</dbReference>
<organism evidence="2 3">
    <name type="scientific">Trapa natans</name>
    <name type="common">Water chestnut</name>
    <dbReference type="NCBI Taxonomy" id="22666"/>
    <lineage>
        <taxon>Eukaryota</taxon>
        <taxon>Viridiplantae</taxon>
        <taxon>Streptophyta</taxon>
        <taxon>Embryophyta</taxon>
        <taxon>Tracheophyta</taxon>
        <taxon>Spermatophyta</taxon>
        <taxon>Magnoliopsida</taxon>
        <taxon>eudicotyledons</taxon>
        <taxon>Gunneridae</taxon>
        <taxon>Pentapetalae</taxon>
        <taxon>rosids</taxon>
        <taxon>malvids</taxon>
        <taxon>Myrtales</taxon>
        <taxon>Lythraceae</taxon>
        <taxon>Trapa</taxon>
    </lineage>
</organism>
<comment type="caution">
    <text evidence="2">The sequence shown here is derived from an EMBL/GenBank/DDBJ whole genome shotgun (WGS) entry which is preliminary data.</text>
</comment>
<name>A0AAN7K636_TRANT</name>
<proteinExistence type="predicted"/>
<dbReference type="AlphaFoldDB" id="A0AAN7K636"/>
<evidence type="ECO:0000313" key="2">
    <source>
        <dbReference type="EMBL" id="KAK4762523.1"/>
    </source>
</evidence>
<feature type="region of interest" description="Disordered" evidence="1">
    <location>
        <begin position="107"/>
        <end position="126"/>
    </location>
</feature>
<sequence length="310" mass="34623">MAISCSTAFTSSSSFHLSAPTSPEKHLLNALLLYFHKPEVTGPTTSAADGDAAGADLHGFEFETSQRFFCYVHDEPPEVGGQAMAFADELFSCGTVVPLMKLKPPPIMLGTDKSSGSSRPSPRMMARGGPVSWRTLWSHDYDPFQVALMKVRKEDRRRGRRGDVEGERRARSLSPLRRSHLGEPCDDGARMRASEPVERESGPKTVKILARPRGLEFARRVMMVRSRNAEPSINKKSGSKERQRMKKLLTKKTNPKREKIETSADHCKEKTGLSKMVKMAILQYSPRLFLCSGHGIKAHRKVQKSRAERS</sequence>
<keyword evidence="3" id="KW-1185">Reference proteome</keyword>
<accession>A0AAN7K636</accession>
<feature type="compositionally biased region" description="Basic and acidic residues" evidence="1">
    <location>
        <begin position="180"/>
        <end position="202"/>
    </location>
</feature>
<evidence type="ECO:0000313" key="3">
    <source>
        <dbReference type="Proteomes" id="UP001346149"/>
    </source>
</evidence>
<feature type="compositionally biased region" description="Basic and acidic residues" evidence="1">
    <location>
        <begin position="153"/>
        <end position="170"/>
    </location>
</feature>
<reference evidence="2 3" key="1">
    <citation type="journal article" date="2023" name="Hortic Res">
        <title>Pangenome of water caltrop reveals structural variations and asymmetric subgenome divergence after allopolyploidization.</title>
        <authorList>
            <person name="Zhang X."/>
            <person name="Chen Y."/>
            <person name="Wang L."/>
            <person name="Yuan Y."/>
            <person name="Fang M."/>
            <person name="Shi L."/>
            <person name="Lu R."/>
            <person name="Comes H.P."/>
            <person name="Ma Y."/>
            <person name="Chen Y."/>
            <person name="Huang G."/>
            <person name="Zhou Y."/>
            <person name="Zheng Z."/>
            <person name="Qiu Y."/>
        </authorList>
    </citation>
    <scope>NUCLEOTIDE SEQUENCE [LARGE SCALE GENOMIC DNA]</scope>
    <source>
        <strain evidence="2">F231</strain>
    </source>
</reference>
<evidence type="ECO:0000256" key="1">
    <source>
        <dbReference type="SAM" id="MobiDB-lite"/>
    </source>
</evidence>
<gene>
    <name evidence="2" type="ORF">SAY86_008291</name>
</gene>
<feature type="region of interest" description="Disordered" evidence="1">
    <location>
        <begin position="153"/>
        <end position="203"/>
    </location>
</feature>
<dbReference type="Proteomes" id="UP001346149">
    <property type="component" value="Unassembled WGS sequence"/>
</dbReference>